<evidence type="ECO:0000313" key="2">
    <source>
        <dbReference type="EMBL" id="ORC37727.1"/>
    </source>
</evidence>
<dbReference type="InterPro" id="IPR018657">
    <property type="entry name" value="LarA-like_N"/>
</dbReference>
<evidence type="ECO:0000313" key="3">
    <source>
        <dbReference type="Proteomes" id="UP000192343"/>
    </source>
</evidence>
<proteinExistence type="predicted"/>
<dbReference type="GO" id="GO:0050043">
    <property type="term" value="F:lactate racemase activity"/>
    <property type="evidence" value="ECO:0007669"/>
    <property type="project" value="InterPro"/>
</dbReference>
<dbReference type="Proteomes" id="UP000192343">
    <property type="component" value="Unassembled WGS sequence"/>
</dbReference>
<dbReference type="Gene3D" id="3.40.50.11440">
    <property type="match status" value="1"/>
</dbReference>
<organism evidence="2 3">
    <name type="scientific">Marispirochaeta aestuarii</name>
    <dbReference type="NCBI Taxonomy" id="1963862"/>
    <lineage>
        <taxon>Bacteria</taxon>
        <taxon>Pseudomonadati</taxon>
        <taxon>Spirochaetota</taxon>
        <taxon>Spirochaetia</taxon>
        <taxon>Spirochaetales</taxon>
        <taxon>Spirochaetaceae</taxon>
        <taxon>Marispirochaeta</taxon>
    </lineage>
</organism>
<keyword evidence="3" id="KW-1185">Reference proteome</keyword>
<dbReference type="RefSeq" id="WP_083047668.1">
    <property type="nucleotide sequence ID" value="NZ_CAXXQO010000003.1"/>
</dbReference>
<reference evidence="2 3" key="1">
    <citation type="submission" date="2017-03" db="EMBL/GenBank/DDBJ databases">
        <title>Draft Genome sequence of Marispirochaeta sp. strain JC444.</title>
        <authorList>
            <person name="Shivani Y."/>
            <person name="Subhash Y."/>
            <person name="Sasikala C."/>
            <person name="Ramana C."/>
        </authorList>
    </citation>
    <scope>NUCLEOTIDE SEQUENCE [LARGE SCALE GENOMIC DNA]</scope>
    <source>
        <strain evidence="2 3">JC444</strain>
    </source>
</reference>
<dbReference type="EMBL" id="MWQY01000002">
    <property type="protein sequence ID" value="ORC37727.1"/>
    <property type="molecule type" value="Genomic_DNA"/>
</dbReference>
<dbReference type="Pfam" id="PF09861">
    <property type="entry name" value="Lar_N"/>
    <property type="match status" value="1"/>
</dbReference>
<comment type="caution">
    <text evidence="2">The sequence shown here is derived from an EMBL/GenBank/DDBJ whole genome shotgun (WGS) entry which is preliminary data.</text>
</comment>
<name>A0A1Y1S1S8_9SPIO</name>
<sequence>MSTNLRESVWDRNGVVQRMIGGTPLPRMVKVRQKLNDDVLEDIPGEIKKQINQQKIAGTIKPGMTVAVTCGSRGIANIALIIRETVAALKELGAKPFVFPAMGSHGGGTAEGQREMIEGFGVTEEYVGAPIKASMEVVQVATLEDGRPVYIDKYASEADGIVLVGRIKAHTAFRGPYESGMLKMMAIGVAKHQGAEACHSQGFRKMAENVVAYGMAILKNANILFGLSIIENAHDETNRIIALTPEEIPEEEPKLLKEAKEKMARIFFDKLDIMVVDEIGKNHSGDGMDPNITGSYCTEFASGPPRVEEYVVLNLSEATHGNCIGIGMANYTTRKVFDQADFDAGYPNALTARVAITVRMPMVLKTDRLAIQAAMYVRTGNGVDNPRVLRIRNSSHVDEIWISESMLDEAKKNPDIEILEDPKEMEFDAEGNLL</sequence>
<accession>A0A1Y1S1S8</accession>
<protein>
    <recommendedName>
        <fullName evidence="1">LarA-like N-terminal domain-containing protein</fullName>
    </recommendedName>
</protein>
<gene>
    <name evidence="2" type="ORF">B4O97_01625</name>
</gene>
<feature type="domain" description="LarA-like N-terminal" evidence="1">
    <location>
        <begin position="36"/>
        <end position="202"/>
    </location>
</feature>
<dbReference type="OrthoDB" id="9788398at2"/>
<dbReference type="AlphaFoldDB" id="A0A1Y1S1S8"/>
<evidence type="ECO:0000259" key="1">
    <source>
        <dbReference type="Pfam" id="PF09861"/>
    </source>
</evidence>